<dbReference type="PANTHER" id="PTHR31965">
    <property type="entry name" value="TRANSMEMBRANE PROTEIN 42"/>
    <property type="match status" value="1"/>
</dbReference>
<keyword evidence="1" id="KW-0472">Membrane</keyword>
<keyword evidence="3" id="KW-1185">Reference proteome</keyword>
<dbReference type="OrthoDB" id="5854584at2759"/>
<sequence>MADAYCRHAASLIAGALGAMASVFGKWGLDPEAMKQLLHKTRIEPVLSSPPMLLLARSACVGMMLLCNIAMTSFFVRSLHQSGSLLATVINTSINFVATGLAGHIFFKEALSLLWWSGAVVTLAGVVLLGSCSPTGATRKKGAEKMEESYVQEMKPRYQLRKRTR</sequence>
<feature type="transmembrane region" description="Helical" evidence="1">
    <location>
        <begin position="54"/>
        <end position="76"/>
    </location>
</feature>
<keyword evidence="1" id="KW-0812">Transmembrane</keyword>
<dbReference type="AlphaFoldDB" id="W7TJ27"/>
<evidence type="ECO:0000256" key="1">
    <source>
        <dbReference type="SAM" id="Phobius"/>
    </source>
</evidence>
<dbReference type="Proteomes" id="UP000019335">
    <property type="component" value="Chromosome 7"/>
</dbReference>
<organism evidence="2 3">
    <name type="scientific">Nannochloropsis gaditana</name>
    <dbReference type="NCBI Taxonomy" id="72520"/>
    <lineage>
        <taxon>Eukaryota</taxon>
        <taxon>Sar</taxon>
        <taxon>Stramenopiles</taxon>
        <taxon>Ochrophyta</taxon>
        <taxon>Eustigmatophyceae</taxon>
        <taxon>Eustigmatales</taxon>
        <taxon>Monodopsidaceae</taxon>
        <taxon>Nannochloropsis</taxon>
    </lineage>
</organism>
<feature type="transmembrane region" description="Helical" evidence="1">
    <location>
        <begin position="113"/>
        <end position="132"/>
    </location>
</feature>
<dbReference type="EMBL" id="AZIL01000523">
    <property type="protein sequence ID" value="EWM27045.1"/>
    <property type="molecule type" value="Genomic_DNA"/>
</dbReference>
<keyword evidence="1" id="KW-1133">Transmembrane helix</keyword>
<comment type="caution">
    <text evidence="2">The sequence shown here is derived from an EMBL/GenBank/DDBJ whole genome shotgun (WGS) entry which is preliminary data.</text>
</comment>
<dbReference type="InterPro" id="IPR037185">
    <property type="entry name" value="EmrE-like"/>
</dbReference>
<dbReference type="InterPro" id="IPR039632">
    <property type="entry name" value="TMEM42"/>
</dbReference>
<proteinExistence type="predicted"/>
<evidence type="ECO:0000313" key="2">
    <source>
        <dbReference type="EMBL" id="EWM27045.1"/>
    </source>
</evidence>
<reference evidence="2 3" key="1">
    <citation type="journal article" date="2014" name="Mol. Plant">
        <title>Chromosome Scale Genome Assembly and Transcriptome Profiling of Nannochloropsis gaditana in Nitrogen Depletion.</title>
        <authorList>
            <person name="Corteggiani Carpinelli E."/>
            <person name="Telatin A."/>
            <person name="Vitulo N."/>
            <person name="Forcato C."/>
            <person name="D'Angelo M."/>
            <person name="Schiavon R."/>
            <person name="Vezzi A."/>
            <person name="Giacometti G.M."/>
            <person name="Morosinotto T."/>
            <person name="Valle G."/>
        </authorList>
    </citation>
    <scope>NUCLEOTIDE SEQUENCE [LARGE SCALE GENOMIC DNA]</scope>
    <source>
        <strain evidence="2 3">B-31</strain>
    </source>
</reference>
<gene>
    <name evidence="2" type="ORF">Naga_100056g26</name>
</gene>
<evidence type="ECO:0000313" key="3">
    <source>
        <dbReference type="Proteomes" id="UP000019335"/>
    </source>
</evidence>
<dbReference type="Gene3D" id="1.10.3730.20">
    <property type="match status" value="1"/>
</dbReference>
<feature type="transmembrane region" description="Helical" evidence="1">
    <location>
        <begin position="83"/>
        <end position="107"/>
    </location>
</feature>
<protein>
    <submittedName>
        <fullName evidence="2">Cell growth defect factor-2</fullName>
    </submittedName>
</protein>
<dbReference type="SUPFAM" id="SSF103481">
    <property type="entry name" value="Multidrug resistance efflux transporter EmrE"/>
    <property type="match status" value="1"/>
</dbReference>
<name>W7TJ27_9STRA</name>
<accession>W7TJ27</accession>
<dbReference type="PANTHER" id="PTHR31965:SF1">
    <property type="entry name" value="TRANSMEMBRANE PROTEIN 42"/>
    <property type="match status" value="1"/>
</dbReference>